<protein>
    <recommendedName>
        <fullName evidence="4">DUF4157 domain-containing protein</fullName>
    </recommendedName>
</protein>
<keyword evidence="1" id="KW-1133">Transmembrane helix</keyword>
<name>A0A1G6LG73_9ACTN</name>
<dbReference type="AlphaFoldDB" id="A0A1G6LG73"/>
<dbReference type="STRING" id="1045774.SAMN05421872_102216"/>
<evidence type="ECO:0008006" key="4">
    <source>
        <dbReference type="Google" id="ProtNLM"/>
    </source>
</evidence>
<keyword evidence="1" id="KW-0472">Membrane</keyword>
<evidence type="ECO:0000313" key="3">
    <source>
        <dbReference type="Proteomes" id="UP000199034"/>
    </source>
</evidence>
<organism evidence="2 3">
    <name type="scientific">Nocardioides lianchengensis</name>
    <dbReference type="NCBI Taxonomy" id="1045774"/>
    <lineage>
        <taxon>Bacteria</taxon>
        <taxon>Bacillati</taxon>
        <taxon>Actinomycetota</taxon>
        <taxon>Actinomycetes</taxon>
        <taxon>Propionibacteriales</taxon>
        <taxon>Nocardioidaceae</taxon>
        <taxon>Nocardioides</taxon>
    </lineage>
</organism>
<proteinExistence type="predicted"/>
<evidence type="ECO:0000313" key="2">
    <source>
        <dbReference type="EMBL" id="SDC41576.1"/>
    </source>
</evidence>
<sequence>MGMVSTREQRRRAARGSRQALLVTVLALAWARLWRRPVRFDETAGIFVAVGVPLGAVRAGTSYAGVYLARREPDAAMLRHEAVHAEQWARHGLSFPFRYWLEELRHRGSRNRFEIEAGLEDGDYAG</sequence>
<accession>A0A1G6LG73</accession>
<evidence type="ECO:0000256" key="1">
    <source>
        <dbReference type="SAM" id="Phobius"/>
    </source>
</evidence>
<gene>
    <name evidence="2" type="ORF">SAMN05421872_102216</name>
</gene>
<dbReference type="Proteomes" id="UP000199034">
    <property type="component" value="Unassembled WGS sequence"/>
</dbReference>
<dbReference type="EMBL" id="FMZM01000002">
    <property type="protein sequence ID" value="SDC41576.1"/>
    <property type="molecule type" value="Genomic_DNA"/>
</dbReference>
<keyword evidence="1" id="KW-0812">Transmembrane</keyword>
<keyword evidence="3" id="KW-1185">Reference proteome</keyword>
<feature type="transmembrane region" description="Helical" evidence="1">
    <location>
        <begin position="45"/>
        <end position="69"/>
    </location>
</feature>
<reference evidence="2 3" key="1">
    <citation type="submission" date="2016-10" db="EMBL/GenBank/DDBJ databases">
        <authorList>
            <person name="de Groot N.N."/>
        </authorList>
    </citation>
    <scope>NUCLEOTIDE SEQUENCE [LARGE SCALE GENOMIC DNA]</scope>
    <source>
        <strain evidence="2 3">CGMCC 4.6858</strain>
    </source>
</reference>